<keyword evidence="1 2" id="KW-0728">SH3 domain</keyword>
<dbReference type="SMART" id="SM00326">
    <property type="entry name" value="SH3"/>
    <property type="match status" value="1"/>
</dbReference>
<gene>
    <name evidence="4" type="primary">sh3tc1</name>
</gene>
<sequence>MLRGKLRILQADSIEVSTLFTELSTHLISINSEEKVIFVTFKTSEEIWKFTTYYTIGFLGQCLENLLFDQKYWLSSLEEDITIKVSVQEDTLNLIYKGILMQEGSLFAVCSTNQIFDSSTSGGDLYLEQGDIAQFEPPFLGSGWTVLCLANGARGTAPKPALEPINPFHQKLWDLYSHFILLFFHLRLARGTCVATMAYDAEGPDELSVAPAERIIIEGLLVSCFDWFTGRKESTGEVGLVKTSVVKPSTDTSYKLNFDLVTCFTVLLPNSWRGTGLSKVAQGERCQAGVGILTRERMEVGDPESGTLEDSVLTTEAKNPGLPCFTVNPVIEGNDNTENFISLFSFLDGQDYKAEFGILYGLSSEILASSTFTGHSEEDELIAFLGVARETSRKKRLFWSQTRLCFLLGKLCAGRSKFSQARVYFEEALSVPQEGLMDLRLLASIYSNLAAIYLLQKNTQSFFVLIERLVALLLGIPDCLESLEDNFALKYMLKKAILSHNKMAEARACHLLAKHHWARAEGVQAVPYLERLLVLCAEAQSTWSISPSHGYLTLGRLYSELRLPHLTASSARKASLQPSTLTDCLSSMVLALNSLNRLYGITEQEAAVSPQMAPYLHQALSFTQVQVGECDQYHVLRYELTVSLCQIFCKHSMVGQAICCMYTFINNNPQQLTISIRERKSALIWLAWLHIDNNEPDVALDILDSVLASMPEHCTIPQEGVVLNMRGVALRCMGDLRKAAESFQAAVDICREYEDMANWAVAQANQGLLCLKAGAKRLAQSHLTEAVQLFSELDEGHEADFITVLLKLGQHYVKQHQVHYGKACYEWALLLAINANLFDCQLTATRHLCNLYGCDSPDQALCIIYNQYLVKLLRCAGDRGQEGDALKAISQLYLNLGTERAYRAALDYTKGSLGIFIDLGFRKKEAYGWLQAGKIYHLLDQTELVDLYVQVCKIYKTFKTQLTYMLRDTKFLLKLLEAAGDIFFNNCQDRDKAITFYRDRALPIAEKSSCVHTRLRLCNKLTELMLNLKLYEEAVEFALTALDISITLGEHLNERVVYHRLASLYHCLDQYELAEHYYLKTLTVCPTPLLFDEETLYYVRVYQTLGDIMFYDLKDPFDAAGYYHLALAASMDLGNKRSQLQLCTRLATIYHNFLIDRELSLFFYQKARGFAAELSVRRINISPDQHNSST</sequence>
<reference evidence="4" key="3">
    <citation type="submission" date="2025-09" db="UniProtKB">
        <authorList>
            <consortium name="Ensembl"/>
        </authorList>
    </citation>
    <scope>IDENTIFICATION</scope>
</reference>
<dbReference type="PANTHER" id="PTHR22647:SF3">
    <property type="entry name" value="SH3 DOMAIN AND TETRATRICOPEPTIDE REPEAT-CONTAINING PROTEIN 1"/>
    <property type="match status" value="1"/>
</dbReference>
<dbReference type="InterPro" id="IPR011990">
    <property type="entry name" value="TPR-like_helical_dom_sf"/>
</dbReference>
<evidence type="ECO:0000256" key="1">
    <source>
        <dbReference type="ARBA" id="ARBA00022443"/>
    </source>
</evidence>
<reference evidence="4" key="2">
    <citation type="submission" date="2025-08" db="UniProtKB">
        <authorList>
            <consortium name="Ensembl"/>
        </authorList>
    </citation>
    <scope>IDENTIFICATION</scope>
</reference>
<organism evidence="4 5">
    <name type="scientific">Sparus aurata</name>
    <name type="common">Gilthead sea bream</name>
    <dbReference type="NCBI Taxonomy" id="8175"/>
    <lineage>
        <taxon>Eukaryota</taxon>
        <taxon>Metazoa</taxon>
        <taxon>Chordata</taxon>
        <taxon>Craniata</taxon>
        <taxon>Vertebrata</taxon>
        <taxon>Euteleostomi</taxon>
        <taxon>Actinopterygii</taxon>
        <taxon>Neopterygii</taxon>
        <taxon>Teleostei</taxon>
        <taxon>Neoteleostei</taxon>
        <taxon>Acanthomorphata</taxon>
        <taxon>Eupercaria</taxon>
        <taxon>Spariformes</taxon>
        <taxon>Sparidae</taxon>
        <taxon>Sparus</taxon>
    </lineage>
</organism>
<dbReference type="GeneTree" id="ENSGT00530000063812"/>
<dbReference type="Ensembl" id="ENSSAUT00010054295.1">
    <property type="protein sequence ID" value="ENSSAUP00010051635.1"/>
    <property type="gene ID" value="ENSSAUG00010021424.1"/>
</dbReference>
<accession>A0A671XS22</accession>
<name>A0A671XS22_SPAAU</name>
<dbReference type="Gene3D" id="2.30.30.40">
    <property type="entry name" value="SH3 Domains"/>
    <property type="match status" value="1"/>
</dbReference>
<evidence type="ECO:0000259" key="3">
    <source>
        <dbReference type="PROSITE" id="PS50002"/>
    </source>
</evidence>
<dbReference type="Gene3D" id="1.25.40.10">
    <property type="entry name" value="Tetratricopeptide repeat domain"/>
    <property type="match status" value="3"/>
</dbReference>
<evidence type="ECO:0000256" key="2">
    <source>
        <dbReference type="PROSITE-ProRule" id="PRU00192"/>
    </source>
</evidence>
<protein>
    <recommendedName>
        <fullName evidence="3">SH3 domain-containing protein</fullName>
    </recommendedName>
</protein>
<proteinExistence type="predicted"/>
<feature type="domain" description="SH3" evidence="3">
    <location>
        <begin position="188"/>
        <end position="251"/>
    </location>
</feature>
<dbReference type="Pfam" id="PF13424">
    <property type="entry name" value="TPR_12"/>
    <property type="match status" value="1"/>
</dbReference>
<dbReference type="InParanoid" id="A0A671XS22"/>
<dbReference type="SMART" id="SM00028">
    <property type="entry name" value="TPR"/>
    <property type="match status" value="7"/>
</dbReference>
<dbReference type="InterPro" id="IPR036028">
    <property type="entry name" value="SH3-like_dom_sf"/>
</dbReference>
<dbReference type="InterPro" id="IPR001452">
    <property type="entry name" value="SH3_domain"/>
</dbReference>
<evidence type="ECO:0000313" key="4">
    <source>
        <dbReference type="Ensembl" id="ENSSAUP00010051635.1"/>
    </source>
</evidence>
<reference evidence="4" key="1">
    <citation type="submission" date="2021-04" db="EMBL/GenBank/DDBJ databases">
        <authorList>
            <consortium name="Wellcome Sanger Institute Data Sharing"/>
        </authorList>
    </citation>
    <scope>NUCLEOTIDE SEQUENCE [LARGE SCALE GENOMIC DNA]</scope>
</reference>
<dbReference type="OMA" id="FTNEQQG"/>
<dbReference type="PANTHER" id="PTHR22647">
    <property type="entry name" value="SH3 DOMAIN AND TETRATRICOPEPTIDE REPEATS CONTAINING PROTEIN"/>
    <property type="match status" value="1"/>
</dbReference>
<evidence type="ECO:0000313" key="5">
    <source>
        <dbReference type="Proteomes" id="UP000472265"/>
    </source>
</evidence>
<dbReference type="AlphaFoldDB" id="A0A671XS22"/>
<keyword evidence="5" id="KW-1185">Reference proteome</keyword>
<dbReference type="InterPro" id="IPR042772">
    <property type="entry name" value="SH3TC1/SH3TC2"/>
</dbReference>
<dbReference type="FunCoup" id="A0A671XS22">
    <property type="interactions" value="1241"/>
</dbReference>
<dbReference type="SUPFAM" id="SSF48452">
    <property type="entry name" value="TPR-like"/>
    <property type="match status" value="2"/>
</dbReference>
<dbReference type="PROSITE" id="PS50002">
    <property type="entry name" value="SH3"/>
    <property type="match status" value="1"/>
</dbReference>
<dbReference type="Proteomes" id="UP000472265">
    <property type="component" value="Chromosome 10"/>
</dbReference>
<dbReference type="InterPro" id="IPR019734">
    <property type="entry name" value="TPR_rpt"/>
</dbReference>
<dbReference type="SUPFAM" id="SSF50044">
    <property type="entry name" value="SH3-domain"/>
    <property type="match status" value="1"/>
</dbReference>